<dbReference type="GO" id="GO:0016413">
    <property type="term" value="F:O-acetyltransferase activity"/>
    <property type="evidence" value="ECO:0007669"/>
    <property type="project" value="TreeGrafter"/>
</dbReference>
<dbReference type="Proteomes" id="UP000266292">
    <property type="component" value="Chromosome"/>
</dbReference>
<feature type="transmembrane region" description="Helical" evidence="7">
    <location>
        <begin position="321"/>
        <end position="339"/>
    </location>
</feature>
<dbReference type="KEGG" id="pact:CA264_12270"/>
<feature type="transmembrane region" description="Helical" evidence="7">
    <location>
        <begin position="67"/>
        <end position="85"/>
    </location>
</feature>
<keyword evidence="4 7" id="KW-0812">Transmembrane</keyword>
<gene>
    <name evidence="9" type="ORF">CA264_12270</name>
</gene>
<dbReference type="EMBL" id="CP021235">
    <property type="protein sequence ID" value="ARS36142.1"/>
    <property type="molecule type" value="Genomic_DNA"/>
</dbReference>
<feature type="transmembrane region" description="Helical" evidence="7">
    <location>
        <begin position="228"/>
        <end position="246"/>
    </location>
</feature>
<feature type="transmembrane region" description="Helical" evidence="7">
    <location>
        <begin position="281"/>
        <end position="301"/>
    </location>
</feature>
<feature type="transmembrane region" description="Helical" evidence="7">
    <location>
        <begin position="199"/>
        <end position="219"/>
    </location>
</feature>
<evidence type="ECO:0000256" key="2">
    <source>
        <dbReference type="ARBA" id="ARBA00007400"/>
    </source>
</evidence>
<dbReference type="AlphaFoldDB" id="A0A1X9YTG3"/>
<dbReference type="InterPro" id="IPR002656">
    <property type="entry name" value="Acyl_transf_3_dom"/>
</dbReference>
<evidence type="ECO:0000256" key="7">
    <source>
        <dbReference type="SAM" id="Phobius"/>
    </source>
</evidence>
<feature type="transmembrane region" description="Helical" evidence="7">
    <location>
        <begin position="252"/>
        <end position="269"/>
    </location>
</feature>
<dbReference type="PANTHER" id="PTHR40074:SF2">
    <property type="entry name" value="O-ACETYLTRANSFERASE WECH"/>
    <property type="match status" value="1"/>
</dbReference>
<name>A0A1X9YTG3_9BACT</name>
<keyword evidence="10" id="KW-1185">Reference proteome</keyword>
<keyword evidence="3" id="KW-1003">Cell membrane</keyword>
<evidence type="ECO:0000256" key="3">
    <source>
        <dbReference type="ARBA" id="ARBA00022475"/>
    </source>
</evidence>
<protein>
    <recommendedName>
        <fullName evidence="8">Acyltransferase 3 domain-containing protein</fullName>
    </recommendedName>
</protein>
<comment type="subcellular location">
    <subcellularLocation>
        <location evidence="1">Cell membrane</location>
        <topology evidence="1">Multi-pass membrane protein</topology>
    </subcellularLocation>
</comment>
<evidence type="ECO:0000256" key="4">
    <source>
        <dbReference type="ARBA" id="ARBA00022692"/>
    </source>
</evidence>
<dbReference type="GO" id="GO:0005886">
    <property type="term" value="C:plasma membrane"/>
    <property type="evidence" value="ECO:0007669"/>
    <property type="project" value="UniProtKB-SubCell"/>
</dbReference>
<dbReference type="OrthoDB" id="9810469at2"/>
<dbReference type="RefSeq" id="WP_084196219.1">
    <property type="nucleotide sequence ID" value="NZ_CP021235.1"/>
</dbReference>
<evidence type="ECO:0000256" key="5">
    <source>
        <dbReference type="ARBA" id="ARBA00022989"/>
    </source>
</evidence>
<feature type="transmembrane region" description="Helical" evidence="7">
    <location>
        <begin position="174"/>
        <end position="193"/>
    </location>
</feature>
<sequence length="349" mass="38930">MKQPSPMPIPETLPKAGIAERNHSLDVLRTLAMLLVILLHVAAPYASDGLEDRAFGTGFWAGNVLNSFARVSVPVFVLISGSFLLGRREAYATFYLNRASRILWPFVFWVGAYSLYALYCSYALTGRWAVAPVAVKALTGKPFYHLWYLYMLLGLYLVTPVISRAIAGLALREVSMAACFLLLCGFTINLWNFYVGSGFIVLLWFTEYLGYYLMGYVLARSVAKYSQVLLLLVYVLLSLLTALFVYATRSMYFYEFLSPLVLVASLALFKMFSQLRFGPNLLARLAKLTLGIYVVHAGVLEAFQRLGQKYALSTGTALLDIPLRFCLVLLVSVLLVQAVSRVPGLKRVV</sequence>
<proteinExistence type="inferred from homology"/>
<dbReference type="STRING" id="709015.GCA_000472485_02485"/>
<dbReference type="Pfam" id="PF01757">
    <property type="entry name" value="Acyl_transf_3"/>
    <property type="match status" value="1"/>
</dbReference>
<organism evidence="9 10">
    <name type="scientific">Pontibacter actiniarum</name>
    <dbReference type="NCBI Taxonomy" id="323450"/>
    <lineage>
        <taxon>Bacteria</taxon>
        <taxon>Pseudomonadati</taxon>
        <taxon>Bacteroidota</taxon>
        <taxon>Cytophagia</taxon>
        <taxon>Cytophagales</taxon>
        <taxon>Hymenobacteraceae</taxon>
        <taxon>Pontibacter</taxon>
    </lineage>
</organism>
<feature type="domain" description="Acyltransferase 3" evidence="8">
    <location>
        <begin position="22"/>
        <end position="336"/>
    </location>
</feature>
<evidence type="ECO:0000313" key="9">
    <source>
        <dbReference type="EMBL" id="ARS36142.1"/>
    </source>
</evidence>
<feature type="transmembrane region" description="Helical" evidence="7">
    <location>
        <begin position="144"/>
        <end position="162"/>
    </location>
</feature>
<feature type="transmembrane region" description="Helical" evidence="7">
    <location>
        <begin position="27"/>
        <end position="47"/>
    </location>
</feature>
<accession>A0A1X9YTG3</accession>
<dbReference type="PANTHER" id="PTHR40074">
    <property type="entry name" value="O-ACETYLTRANSFERASE WECH"/>
    <property type="match status" value="1"/>
</dbReference>
<evidence type="ECO:0000259" key="8">
    <source>
        <dbReference type="Pfam" id="PF01757"/>
    </source>
</evidence>
<comment type="similarity">
    <text evidence="2">Belongs to the acyltransferase 3 family.</text>
</comment>
<reference evidence="10" key="1">
    <citation type="submission" date="2017-05" db="EMBL/GenBank/DDBJ databases">
        <authorList>
            <person name="Ray J."/>
            <person name="Price M."/>
            <person name="Deutschbauer A."/>
        </authorList>
    </citation>
    <scope>NUCLEOTIDE SEQUENCE [LARGE SCALE GENOMIC DNA]</scope>
    <source>
        <strain evidence="10">DSM 19842</strain>
    </source>
</reference>
<evidence type="ECO:0000256" key="1">
    <source>
        <dbReference type="ARBA" id="ARBA00004651"/>
    </source>
</evidence>
<dbReference type="GO" id="GO:0009246">
    <property type="term" value="P:enterobacterial common antigen biosynthetic process"/>
    <property type="evidence" value="ECO:0007669"/>
    <property type="project" value="TreeGrafter"/>
</dbReference>
<evidence type="ECO:0000313" key="10">
    <source>
        <dbReference type="Proteomes" id="UP000266292"/>
    </source>
</evidence>
<keyword evidence="5 7" id="KW-1133">Transmembrane helix</keyword>
<evidence type="ECO:0000256" key="6">
    <source>
        <dbReference type="ARBA" id="ARBA00023136"/>
    </source>
</evidence>
<keyword evidence="6 7" id="KW-0472">Membrane</keyword>
<feature type="transmembrane region" description="Helical" evidence="7">
    <location>
        <begin position="106"/>
        <end position="124"/>
    </location>
</feature>